<proteinExistence type="inferred from homology"/>
<evidence type="ECO:0000256" key="5">
    <source>
        <dbReference type="ARBA" id="ARBA00022692"/>
    </source>
</evidence>
<dbReference type="UniPathway" id="UPA00196"/>
<dbReference type="InterPro" id="IPR040039">
    <property type="entry name" value="PIGX"/>
</dbReference>
<dbReference type="GO" id="GO:0006506">
    <property type="term" value="P:GPI anchor biosynthetic process"/>
    <property type="evidence" value="ECO:0007669"/>
    <property type="project" value="UniProtKB-UniPathway"/>
</dbReference>
<dbReference type="STRING" id="945553.A0A0D2NFW6"/>
<reference evidence="12" key="1">
    <citation type="submission" date="2014-04" db="EMBL/GenBank/DDBJ databases">
        <title>Evolutionary Origins and Diversification of the Mycorrhizal Mutualists.</title>
        <authorList>
            <consortium name="DOE Joint Genome Institute"/>
            <consortium name="Mycorrhizal Genomics Consortium"/>
            <person name="Kohler A."/>
            <person name="Kuo A."/>
            <person name="Nagy L.G."/>
            <person name="Floudas D."/>
            <person name="Copeland A."/>
            <person name="Barry K.W."/>
            <person name="Cichocki N."/>
            <person name="Veneault-Fourrey C."/>
            <person name="LaButti K."/>
            <person name="Lindquist E.A."/>
            <person name="Lipzen A."/>
            <person name="Lundell T."/>
            <person name="Morin E."/>
            <person name="Murat C."/>
            <person name="Riley R."/>
            <person name="Ohm R."/>
            <person name="Sun H."/>
            <person name="Tunlid A."/>
            <person name="Henrissat B."/>
            <person name="Grigoriev I.V."/>
            <person name="Hibbett D.S."/>
            <person name="Martin F."/>
        </authorList>
    </citation>
    <scope>NUCLEOTIDE SEQUENCE [LARGE SCALE GENOMIC DNA]</scope>
    <source>
        <strain evidence="12">FD-334 SS-4</strain>
    </source>
</reference>
<dbReference type="EMBL" id="KN817597">
    <property type="protein sequence ID" value="KJA17879.1"/>
    <property type="molecule type" value="Genomic_DNA"/>
</dbReference>
<keyword evidence="7" id="KW-1133">Transmembrane helix</keyword>
<keyword evidence="9" id="KW-0325">Glycoprotein</keyword>
<keyword evidence="5" id="KW-0812">Transmembrane</keyword>
<keyword evidence="12" id="KW-1185">Reference proteome</keyword>
<comment type="subcellular location">
    <subcellularLocation>
        <location evidence="1 10">Endoplasmic reticulum membrane</location>
        <topology evidence="1 10">Single-pass membrane protein</topology>
    </subcellularLocation>
</comment>
<dbReference type="InterPro" id="IPR013233">
    <property type="entry name" value="PIG-X/PBN1"/>
</dbReference>
<evidence type="ECO:0000256" key="2">
    <source>
        <dbReference type="ARBA" id="ARBA00004687"/>
    </source>
</evidence>
<accession>A0A0D2NFW6</accession>
<keyword evidence="4 10" id="KW-0337">GPI-anchor biosynthesis</keyword>
<dbReference type="SMART" id="SM00780">
    <property type="entry name" value="PIG-X"/>
    <property type="match status" value="1"/>
</dbReference>
<gene>
    <name evidence="11" type="ORF">HYPSUDRAFT_45882</name>
</gene>
<dbReference type="PANTHER" id="PTHR28650">
    <property type="entry name" value="PHOSPHATIDYLINOSITOL-GLYCAN BIOSYNTHESIS CLASS X PROTEIN"/>
    <property type="match status" value="1"/>
</dbReference>
<dbReference type="OMA" id="WGTTDLE"/>
<dbReference type="PANTHER" id="PTHR28650:SF1">
    <property type="entry name" value="PHOSPHATIDYLINOSITOL-GLYCAN BIOSYNTHESIS CLASS X PROTEIN"/>
    <property type="match status" value="1"/>
</dbReference>
<evidence type="ECO:0000256" key="1">
    <source>
        <dbReference type="ARBA" id="ARBA00004389"/>
    </source>
</evidence>
<protein>
    <recommendedName>
        <fullName evidence="10">Protein PBN1</fullName>
    </recommendedName>
</protein>
<evidence type="ECO:0000256" key="10">
    <source>
        <dbReference type="RuleBase" id="RU366056"/>
    </source>
</evidence>
<evidence type="ECO:0000256" key="9">
    <source>
        <dbReference type="ARBA" id="ARBA00023180"/>
    </source>
</evidence>
<organism evidence="11 12">
    <name type="scientific">Hypholoma sublateritium (strain FD-334 SS-4)</name>
    <dbReference type="NCBI Taxonomy" id="945553"/>
    <lineage>
        <taxon>Eukaryota</taxon>
        <taxon>Fungi</taxon>
        <taxon>Dikarya</taxon>
        <taxon>Basidiomycota</taxon>
        <taxon>Agaricomycotina</taxon>
        <taxon>Agaricomycetes</taxon>
        <taxon>Agaricomycetidae</taxon>
        <taxon>Agaricales</taxon>
        <taxon>Agaricineae</taxon>
        <taxon>Strophariaceae</taxon>
        <taxon>Hypholoma</taxon>
    </lineage>
</organism>
<keyword evidence="8" id="KW-0472">Membrane</keyword>
<comment type="function">
    <text evidence="10">Required for proper folding and/or the stability of a subset of proteins in the endoplasmic reticulum. Component of glycosylphosphatidylinositol-mannosyltransferase 1 which transfers the first of the 4 mannoses in the GPI-anchor precursors during GPI-anchor biosynthesis. Probably acts by stabilizing the mannosyltransferase GPI14.</text>
</comment>
<dbReference type="GO" id="GO:0005789">
    <property type="term" value="C:endoplasmic reticulum membrane"/>
    <property type="evidence" value="ECO:0007669"/>
    <property type="project" value="UniProtKB-SubCell"/>
</dbReference>
<evidence type="ECO:0000256" key="4">
    <source>
        <dbReference type="ARBA" id="ARBA00022502"/>
    </source>
</evidence>
<dbReference type="Pfam" id="PF08320">
    <property type="entry name" value="PIG-X"/>
    <property type="match status" value="1"/>
</dbReference>
<keyword evidence="6 10" id="KW-0256">Endoplasmic reticulum</keyword>
<dbReference type="AlphaFoldDB" id="A0A0D2NFW6"/>
<evidence type="ECO:0000256" key="8">
    <source>
        <dbReference type="ARBA" id="ARBA00023136"/>
    </source>
</evidence>
<evidence type="ECO:0000256" key="7">
    <source>
        <dbReference type="ARBA" id="ARBA00022989"/>
    </source>
</evidence>
<dbReference type="Proteomes" id="UP000054270">
    <property type="component" value="Unassembled WGS sequence"/>
</dbReference>
<comment type="similarity">
    <text evidence="3 10">Belongs to the PIGX family.</text>
</comment>
<evidence type="ECO:0000256" key="3">
    <source>
        <dbReference type="ARBA" id="ARBA00010345"/>
    </source>
</evidence>
<name>A0A0D2NFW6_HYPSF</name>
<evidence type="ECO:0000313" key="11">
    <source>
        <dbReference type="EMBL" id="KJA17879.1"/>
    </source>
</evidence>
<evidence type="ECO:0000313" key="12">
    <source>
        <dbReference type="Proteomes" id="UP000054270"/>
    </source>
</evidence>
<comment type="pathway">
    <text evidence="2 10">Glycolipid biosynthesis; glycosylphosphatidylinositol-anchor biosynthesis.</text>
</comment>
<evidence type="ECO:0000256" key="6">
    <source>
        <dbReference type="ARBA" id="ARBA00022824"/>
    </source>
</evidence>
<dbReference type="OrthoDB" id="5546453at2759"/>
<sequence>MSYLNSTLLPQRGAHPVSTSIIHLVGTLQLYGACTLHLLYTLPPLLFVDTHELAQRDASYAFEHWGTRDLERPVHALPNELSELLLTVRLPEAGADIDVPETVVQVEVPMHLRYGAPKRSGVAQTKPYLPLEVEWPQAFLRCRTSIPNHPPSSLSLSEHVSSALPSIHESILLAIPPHSSFSAAPWSPLVIPLGNPQDLSVVEPLTALTILATFFWLLRVSCKVAHRLNSAVKRPKTV</sequence>